<evidence type="ECO:0000256" key="3">
    <source>
        <dbReference type="ARBA" id="ARBA00022989"/>
    </source>
</evidence>
<accession>A0ABM1NC19</accession>
<sequence>MDALLMFDVLMYINGFYFPLFALGHPLMTLAKFYSSNYVTPQWIVVDASVVIILIFGDLMKLLFYKKFREQRKVLAVVVAVLLTCLSLSCILYILLKQENVIKMEYIICSITLVLFSNELAFGLLQCLPCCKKIEYK</sequence>
<feature type="transmembrane region" description="Helical" evidence="5">
    <location>
        <begin position="74"/>
        <end position="95"/>
    </location>
</feature>
<evidence type="ECO:0000256" key="1">
    <source>
        <dbReference type="ARBA" id="ARBA00004141"/>
    </source>
</evidence>
<keyword evidence="2 5" id="KW-0812">Transmembrane</keyword>
<keyword evidence="3 5" id="KW-1133">Transmembrane helix</keyword>
<comment type="subcellular location">
    <subcellularLocation>
        <location evidence="1">Membrane</location>
        <topology evidence="1">Multi-pass membrane protein</topology>
    </subcellularLocation>
</comment>
<feature type="transmembrane region" description="Helical" evidence="5">
    <location>
        <begin position="43"/>
        <end position="62"/>
    </location>
</feature>
<protein>
    <submittedName>
        <fullName evidence="7">Uncharacterized protein LOC108568032</fullName>
    </submittedName>
</protein>
<feature type="transmembrane region" description="Helical" evidence="5">
    <location>
        <begin position="107"/>
        <end position="128"/>
    </location>
</feature>
<evidence type="ECO:0000256" key="2">
    <source>
        <dbReference type="ARBA" id="ARBA00022692"/>
    </source>
</evidence>
<dbReference type="RefSeq" id="XP_017784369.1">
    <property type="nucleotide sequence ID" value="XM_017928880.1"/>
</dbReference>
<evidence type="ECO:0000256" key="5">
    <source>
        <dbReference type="SAM" id="Phobius"/>
    </source>
</evidence>
<reference evidence="7" key="1">
    <citation type="submission" date="2025-08" db="UniProtKB">
        <authorList>
            <consortium name="RefSeq"/>
        </authorList>
    </citation>
    <scope>IDENTIFICATION</scope>
    <source>
        <tissue evidence="7">Whole Larva</tissue>
    </source>
</reference>
<evidence type="ECO:0000256" key="4">
    <source>
        <dbReference type="ARBA" id="ARBA00023136"/>
    </source>
</evidence>
<evidence type="ECO:0000313" key="6">
    <source>
        <dbReference type="Proteomes" id="UP000695000"/>
    </source>
</evidence>
<organism evidence="6 7">
    <name type="scientific">Nicrophorus vespilloides</name>
    <name type="common">Boreal carrion beetle</name>
    <dbReference type="NCBI Taxonomy" id="110193"/>
    <lineage>
        <taxon>Eukaryota</taxon>
        <taxon>Metazoa</taxon>
        <taxon>Ecdysozoa</taxon>
        <taxon>Arthropoda</taxon>
        <taxon>Hexapoda</taxon>
        <taxon>Insecta</taxon>
        <taxon>Pterygota</taxon>
        <taxon>Neoptera</taxon>
        <taxon>Endopterygota</taxon>
        <taxon>Coleoptera</taxon>
        <taxon>Polyphaga</taxon>
        <taxon>Staphyliniformia</taxon>
        <taxon>Silphidae</taxon>
        <taxon>Nicrophorinae</taxon>
        <taxon>Nicrophorus</taxon>
    </lineage>
</organism>
<dbReference type="Pfam" id="PF09799">
    <property type="entry name" value="Transmemb_17"/>
    <property type="match status" value="1"/>
</dbReference>
<keyword evidence="6" id="KW-1185">Reference proteome</keyword>
<keyword evidence="4 5" id="KW-0472">Membrane</keyword>
<dbReference type="InterPro" id="IPR019184">
    <property type="entry name" value="Uncharacterised_TM-17"/>
</dbReference>
<feature type="transmembrane region" description="Helical" evidence="5">
    <location>
        <begin position="12"/>
        <end position="31"/>
    </location>
</feature>
<name>A0ABM1NC19_NICVS</name>
<dbReference type="GeneID" id="108568032"/>
<gene>
    <name evidence="7" type="primary">LOC108568032</name>
</gene>
<evidence type="ECO:0000313" key="7">
    <source>
        <dbReference type="RefSeq" id="XP_017784369.1"/>
    </source>
</evidence>
<proteinExistence type="predicted"/>
<dbReference type="Proteomes" id="UP000695000">
    <property type="component" value="Unplaced"/>
</dbReference>